<reference evidence="2 3" key="1">
    <citation type="submission" date="2019-08" db="EMBL/GenBank/DDBJ databases">
        <authorList>
            <person name="Seo M.-J."/>
        </authorList>
    </citation>
    <scope>NUCLEOTIDE SEQUENCE [LARGE SCALE GENOMIC DNA]</scope>
    <source>
        <strain evidence="2 3">KIGAM108</strain>
    </source>
</reference>
<protein>
    <recommendedName>
        <fullName evidence="4">DUF3300 domain-containing protein</fullName>
    </recommendedName>
</protein>
<feature type="chain" id="PRO_5022887092" description="DUF3300 domain-containing protein" evidence="1">
    <location>
        <begin position="26"/>
        <end position="111"/>
    </location>
</feature>
<evidence type="ECO:0008006" key="4">
    <source>
        <dbReference type="Google" id="ProtNLM"/>
    </source>
</evidence>
<feature type="signal peptide" evidence="1">
    <location>
        <begin position="1"/>
        <end position="25"/>
    </location>
</feature>
<name>A0A5D6V7M2_9BACT</name>
<comment type="caution">
    <text evidence="2">The sequence shown here is derived from an EMBL/GenBank/DDBJ whole genome shotgun (WGS) entry which is preliminary data.</text>
</comment>
<keyword evidence="3" id="KW-1185">Reference proteome</keyword>
<dbReference type="AlphaFoldDB" id="A0A5D6V7M2"/>
<dbReference type="RefSeq" id="WP_149070403.1">
    <property type="nucleotide sequence ID" value="NZ_VTHL01000006.1"/>
</dbReference>
<gene>
    <name evidence="2" type="ORF">FY528_07620</name>
</gene>
<evidence type="ECO:0000313" key="3">
    <source>
        <dbReference type="Proteomes" id="UP000322791"/>
    </source>
</evidence>
<proteinExistence type="predicted"/>
<accession>A0A5D6V7M2</accession>
<organism evidence="2 3">
    <name type="scientific">Hymenobacter lutimineralis</name>
    <dbReference type="NCBI Taxonomy" id="2606448"/>
    <lineage>
        <taxon>Bacteria</taxon>
        <taxon>Pseudomonadati</taxon>
        <taxon>Bacteroidota</taxon>
        <taxon>Cytophagia</taxon>
        <taxon>Cytophagales</taxon>
        <taxon>Hymenobacteraceae</taxon>
        <taxon>Hymenobacter</taxon>
    </lineage>
</organism>
<sequence length="111" mass="11996">MNTPIALRFLLVVAAVTLSSFSAVAQTTTTPPATADVAPSDLVRSLSNTLQLQPHQAQLLRRALATPKGPTLTALQKQFHDGLSPLQLARLEEWEKTAPQALQQRFIALAD</sequence>
<evidence type="ECO:0000313" key="2">
    <source>
        <dbReference type="EMBL" id="TYZ10918.1"/>
    </source>
</evidence>
<keyword evidence="1" id="KW-0732">Signal</keyword>
<dbReference type="Proteomes" id="UP000322791">
    <property type="component" value="Unassembled WGS sequence"/>
</dbReference>
<evidence type="ECO:0000256" key="1">
    <source>
        <dbReference type="SAM" id="SignalP"/>
    </source>
</evidence>
<dbReference type="EMBL" id="VTHL01000006">
    <property type="protein sequence ID" value="TYZ10918.1"/>
    <property type="molecule type" value="Genomic_DNA"/>
</dbReference>